<evidence type="ECO:0000256" key="1">
    <source>
        <dbReference type="ARBA" id="ARBA00005417"/>
    </source>
</evidence>
<evidence type="ECO:0000313" key="7">
    <source>
        <dbReference type="Proteomes" id="UP000564644"/>
    </source>
</evidence>
<keyword evidence="3" id="KW-0547">Nucleotide-binding</keyword>
<comment type="caution">
    <text evidence="6">The sequence shown here is derived from an EMBL/GenBank/DDBJ whole genome shotgun (WGS) entry which is preliminary data.</text>
</comment>
<organism evidence="6 7">
    <name type="scientific">Cohnella zeiphila</name>
    <dbReference type="NCBI Taxonomy" id="2761120"/>
    <lineage>
        <taxon>Bacteria</taxon>
        <taxon>Bacillati</taxon>
        <taxon>Bacillota</taxon>
        <taxon>Bacilli</taxon>
        <taxon>Bacillales</taxon>
        <taxon>Paenibacillaceae</taxon>
        <taxon>Cohnella</taxon>
    </lineage>
</organism>
<protein>
    <submittedName>
        <fullName evidence="6">ABC transporter ATP-binding protein</fullName>
    </submittedName>
</protein>
<reference evidence="6 7" key="1">
    <citation type="submission" date="2020-08" db="EMBL/GenBank/DDBJ databases">
        <title>Cohnella phylogeny.</title>
        <authorList>
            <person name="Dunlap C."/>
        </authorList>
    </citation>
    <scope>NUCLEOTIDE SEQUENCE [LARGE SCALE GENOMIC DNA]</scope>
    <source>
        <strain evidence="6 7">CBP 2801</strain>
    </source>
</reference>
<name>A0A7X0SLV8_9BACL</name>
<dbReference type="SUPFAM" id="SSF52540">
    <property type="entry name" value="P-loop containing nucleoside triphosphate hydrolases"/>
    <property type="match status" value="1"/>
</dbReference>
<dbReference type="GO" id="GO:0015833">
    <property type="term" value="P:peptide transport"/>
    <property type="evidence" value="ECO:0007669"/>
    <property type="project" value="InterPro"/>
</dbReference>
<dbReference type="PROSITE" id="PS00211">
    <property type="entry name" value="ABC_TRANSPORTER_1"/>
    <property type="match status" value="1"/>
</dbReference>
<dbReference type="InterPro" id="IPR017871">
    <property type="entry name" value="ABC_transporter-like_CS"/>
</dbReference>
<keyword evidence="2" id="KW-0813">Transport</keyword>
<dbReference type="InterPro" id="IPR003439">
    <property type="entry name" value="ABC_transporter-like_ATP-bd"/>
</dbReference>
<accession>A0A7X0SLV8</accession>
<dbReference type="Gene3D" id="3.40.50.300">
    <property type="entry name" value="P-loop containing nucleotide triphosphate hydrolases"/>
    <property type="match status" value="1"/>
</dbReference>
<dbReference type="InterPro" id="IPR003593">
    <property type="entry name" value="AAA+_ATPase"/>
</dbReference>
<evidence type="ECO:0000313" key="6">
    <source>
        <dbReference type="EMBL" id="MBB6732410.1"/>
    </source>
</evidence>
<feature type="domain" description="ABC transporter" evidence="5">
    <location>
        <begin position="7"/>
        <end position="253"/>
    </location>
</feature>
<dbReference type="PANTHER" id="PTHR43067:SF3">
    <property type="entry name" value="MALTOSE ABC TRANSPORTER, ATP-BINDING PROTEIN"/>
    <property type="match status" value="1"/>
</dbReference>
<dbReference type="RefSeq" id="WP_185130082.1">
    <property type="nucleotide sequence ID" value="NZ_JACJVO010000020.1"/>
</dbReference>
<evidence type="ECO:0000256" key="3">
    <source>
        <dbReference type="ARBA" id="ARBA00022741"/>
    </source>
</evidence>
<dbReference type="InterPro" id="IPR013563">
    <property type="entry name" value="Oligopep_ABC_C"/>
</dbReference>
<dbReference type="EMBL" id="JACJVO010000020">
    <property type="protein sequence ID" value="MBB6732410.1"/>
    <property type="molecule type" value="Genomic_DNA"/>
</dbReference>
<dbReference type="InterPro" id="IPR027417">
    <property type="entry name" value="P-loop_NTPase"/>
</dbReference>
<keyword evidence="7" id="KW-1185">Reference proteome</keyword>
<dbReference type="CDD" id="cd03257">
    <property type="entry name" value="ABC_NikE_OppD_transporters"/>
    <property type="match status" value="1"/>
</dbReference>
<dbReference type="Proteomes" id="UP000564644">
    <property type="component" value="Unassembled WGS sequence"/>
</dbReference>
<comment type="similarity">
    <text evidence="1">Belongs to the ABC transporter superfamily.</text>
</comment>
<gene>
    <name evidence="6" type="ORF">H7C18_15930</name>
</gene>
<dbReference type="SMART" id="SM00382">
    <property type="entry name" value="AAA"/>
    <property type="match status" value="1"/>
</dbReference>
<dbReference type="GO" id="GO:0016887">
    <property type="term" value="F:ATP hydrolysis activity"/>
    <property type="evidence" value="ECO:0007669"/>
    <property type="project" value="InterPro"/>
</dbReference>
<dbReference type="GO" id="GO:0005524">
    <property type="term" value="F:ATP binding"/>
    <property type="evidence" value="ECO:0007669"/>
    <property type="project" value="UniProtKB-KW"/>
</dbReference>
<dbReference type="PROSITE" id="PS50893">
    <property type="entry name" value="ABC_TRANSPORTER_2"/>
    <property type="match status" value="1"/>
</dbReference>
<dbReference type="AlphaFoldDB" id="A0A7X0SLV8"/>
<dbReference type="NCBIfam" id="TIGR01727">
    <property type="entry name" value="oligo_HPY"/>
    <property type="match status" value="1"/>
</dbReference>
<evidence type="ECO:0000259" key="5">
    <source>
        <dbReference type="PROSITE" id="PS50893"/>
    </source>
</evidence>
<keyword evidence="4 6" id="KW-0067">ATP-binding</keyword>
<evidence type="ECO:0000256" key="4">
    <source>
        <dbReference type="ARBA" id="ARBA00022840"/>
    </source>
</evidence>
<dbReference type="FunFam" id="3.40.50.300:FF:000016">
    <property type="entry name" value="Oligopeptide ABC transporter ATP-binding component"/>
    <property type="match status" value="1"/>
</dbReference>
<dbReference type="Pfam" id="PF08352">
    <property type="entry name" value="oligo_HPY"/>
    <property type="match status" value="1"/>
</dbReference>
<proteinExistence type="inferred from homology"/>
<dbReference type="PANTHER" id="PTHR43067">
    <property type="entry name" value="OLIGOPEPTIDE/DIPEPTIDE ABC TRANSPORTER, ATPASE SUBUNIT"/>
    <property type="match status" value="1"/>
</dbReference>
<sequence length="333" mass="36294">MSALLEVRELSVEYPSARGVVKAVDRISFTIGRGEIFGLAGESGCGKSTTAFGICRLLRPPARLAGGSVRLDGVELTALPEDEFDKLRWAKLSIVLQSAMNNLNPVMTIRKQLTDAILAHEPDAASAADARAAELMKLVDLPADRLNSYPHELSGGMRQRVVIAMAMALKPSLVIMDEPTTALDVVVQHGIIRKMMELQRRFGFSILFITHDLPLMLQMCDRIGIMYAGKLVETAPASRILKEPKHPYTQGLLDSFPALSGEKRRLTGIPGHPPDLIRPPAGCRFQPRCRRAMPPCLSVEPALLPDRDGLGKVACHLYGEEEGAREQASAASE</sequence>
<dbReference type="Pfam" id="PF00005">
    <property type="entry name" value="ABC_tran"/>
    <property type="match status" value="1"/>
</dbReference>
<evidence type="ECO:0000256" key="2">
    <source>
        <dbReference type="ARBA" id="ARBA00022448"/>
    </source>
</evidence>